<name>V9LZZ1_9CAUD</name>
<dbReference type="GeneID" id="40103022"/>
<dbReference type="KEGG" id="vg:40103022"/>
<dbReference type="OrthoDB" id="4974at10239"/>
<protein>
    <submittedName>
        <fullName evidence="2">Uncharacterized protein</fullName>
    </submittedName>
</protein>
<dbReference type="EMBL" id="KC131130">
    <property type="protein sequence ID" value="AGB07260.1"/>
    <property type="molecule type" value="Genomic_DNA"/>
</dbReference>
<proteinExistence type="predicted"/>
<accession>V9LZZ1</accession>
<keyword evidence="3" id="KW-1185">Reference proteome</keyword>
<sequence>MSHNNPNFPQQPFTRAAAGRQIDDPSDNWNGMNTMPQNNMGMPQMGMPSMNAGMPSMGGTPAMGQRQMSPIAQLEAVSRQIGLDNDYAPKTTTNNDYSVVNEFINGGAQGGDQDLVRLKTEEAKSVVAALPIAIMGDFQHRKGHYSAFEVAINEFAHKFTTPNQVQIVYKFRDMINNSLKFRQNIGFNVGVIVAANTATAIINDKPHSLRETNLLLLGALDNVIAMELVKWLSASTQARNELMAEGQIGQYFRRRLADQFRDRRDHVNESFNFLNVPSPYDGMESKMEIVMDMSSDPTPYAHNPTVHGYRPPSLNFGDVGAEMSGRTMSDEELLAYNRHLEETFLRPKPPTMPEPSYNHYEEEAPTTIVFGESHAPREDLEEMTAQNHEEFDWMSKLVVVPKSQLWTADNETVDYLRNAFYDGRYDCLRTAPGCLTVFTLDINGKPNSDDRIINLGGRPMETFLTNPKLLLPLLEETPAGVVEVEQVEVKLDENEQYDLAALKEAAKATPNIRNTLIEDFASSDLEAYDREAEVIHFGGKREGIVHATSNVEIHYQGVVLGNPEEVKEVYRTMGMLVKGNEQNLNYFDWIKTVYTALGQRHIEKGEFLQMVDSYLSQELERHVVDRYGFSNDSSHARPFTVDTLTDCFLDAAESIQRICPEAYEELSNVKTSRTLIAKSQCLLDHVEGLMVMCKNARIKSRIVSVENYNASIRVCFAREVIVTRVSNMVPPVERAEETVAVMKRSENPDFFSVITAAYTTAIARLHEGAEQIVIFTDVPKGGRWVFQTNRYDGSNVGSIRKVKPNHSNLTIMPLETTHRL</sequence>
<feature type="region of interest" description="Disordered" evidence="1">
    <location>
        <begin position="1"/>
        <end position="39"/>
    </location>
</feature>
<feature type="compositionally biased region" description="Polar residues" evidence="1">
    <location>
        <begin position="27"/>
        <end position="39"/>
    </location>
</feature>
<dbReference type="RefSeq" id="YP_009626122.1">
    <property type="nucleotide sequence ID" value="NC_042136.1"/>
</dbReference>
<evidence type="ECO:0000256" key="1">
    <source>
        <dbReference type="SAM" id="MobiDB-lite"/>
    </source>
</evidence>
<organism evidence="2 3">
    <name type="scientific">Vibrio phage VP4B</name>
    <dbReference type="NCBI Taxonomy" id="1262540"/>
    <lineage>
        <taxon>Viruses</taxon>
        <taxon>Duplodnaviria</taxon>
        <taxon>Heunggongvirae</taxon>
        <taxon>Uroviricota</taxon>
        <taxon>Caudoviricetes</taxon>
        <taxon>Chimalliviridae</taxon>
        <taxon>Gorgonvirinae</taxon>
        <taxon>Tidunavirus</taxon>
        <taxon>Tidunavirus VP4B</taxon>
    </lineage>
</organism>
<dbReference type="Proteomes" id="UP000272155">
    <property type="component" value="Segment"/>
</dbReference>
<evidence type="ECO:0000313" key="2">
    <source>
        <dbReference type="EMBL" id="AGB07260.1"/>
    </source>
</evidence>
<feature type="compositionally biased region" description="Polar residues" evidence="1">
    <location>
        <begin position="1"/>
        <end position="13"/>
    </location>
</feature>
<evidence type="ECO:0000313" key="3">
    <source>
        <dbReference type="Proteomes" id="UP000272155"/>
    </source>
</evidence>
<reference evidence="2 3" key="1">
    <citation type="submission" date="2012-11" db="EMBL/GenBank/DDBJ databases">
        <title>Complete genome sequence of a novel phiKZ-like Vibrio phage.</title>
        <authorList>
            <person name="Luo Z."/>
            <person name="Yu Y."/>
        </authorList>
    </citation>
    <scope>NUCLEOTIDE SEQUENCE [LARGE SCALE GENOMIC DNA]</scope>
</reference>